<keyword evidence="5 8" id="KW-0648">Protein biosynthesis</keyword>
<dbReference type="Proteomes" id="UP000024332">
    <property type="component" value="Unassembled WGS sequence"/>
</dbReference>
<dbReference type="InterPro" id="IPR027417">
    <property type="entry name" value="P-loop_NTPase"/>
</dbReference>
<dbReference type="SUPFAM" id="SSF50447">
    <property type="entry name" value="Translation proteins"/>
    <property type="match status" value="1"/>
</dbReference>
<dbReference type="InterPro" id="IPR004544">
    <property type="entry name" value="TF_aIF-2_arc"/>
</dbReference>
<dbReference type="InterPro" id="IPR036925">
    <property type="entry name" value="TIF_IF2_dom3_sf"/>
</dbReference>
<proteinExistence type="inferred from homology"/>
<dbReference type="SUPFAM" id="SSF52540">
    <property type="entry name" value="P-loop containing nucleoside triphosphate hydrolases"/>
    <property type="match status" value="1"/>
</dbReference>
<evidence type="ECO:0000256" key="5">
    <source>
        <dbReference type="ARBA" id="ARBA00022917"/>
    </source>
</evidence>
<dbReference type="PRINTS" id="PR00315">
    <property type="entry name" value="ELONGATNFCT"/>
</dbReference>
<comment type="similarity">
    <text evidence="1 8 9">Belongs to the TRAFAC class translation factor GTPase superfamily. Classic translation factor GTPase family. IF-2 subfamily.</text>
</comment>
<feature type="binding site" evidence="8">
    <location>
        <begin position="83"/>
        <end position="87"/>
    </location>
    <ligand>
        <name>GTP</name>
        <dbReference type="ChEBI" id="CHEBI:37565"/>
    </ligand>
</feature>
<keyword evidence="4 8" id="KW-0547">Nucleotide-binding</keyword>
<comment type="caution">
    <text evidence="11">The sequence shown here is derived from an EMBL/GenBank/DDBJ whole genome shotgun (WGS) entry which is preliminary data.</text>
</comment>
<dbReference type="PANTHER" id="PTHR43381">
    <property type="entry name" value="TRANSLATION INITIATION FACTOR IF-2-RELATED"/>
    <property type="match status" value="1"/>
</dbReference>
<dbReference type="GO" id="GO:0005525">
    <property type="term" value="F:GTP binding"/>
    <property type="evidence" value="ECO:0007669"/>
    <property type="project" value="UniProtKB-KW"/>
</dbReference>
<dbReference type="EMBL" id="JFZT01000048">
    <property type="protein sequence ID" value="EZQ03081.1"/>
    <property type="molecule type" value="Genomic_DNA"/>
</dbReference>
<dbReference type="Gene3D" id="3.40.50.10050">
    <property type="entry name" value="Translation initiation factor IF- 2, domain 3"/>
    <property type="match status" value="1"/>
</dbReference>
<dbReference type="NCBIfam" id="TIGR00231">
    <property type="entry name" value="small_GTP"/>
    <property type="match status" value="1"/>
</dbReference>
<evidence type="ECO:0000256" key="8">
    <source>
        <dbReference type="HAMAP-Rule" id="MF_00100"/>
    </source>
</evidence>
<dbReference type="Gene3D" id="3.40.50.300">
    <property type="entry name" value="P-loop containing nucleotide triphosphate hydrolases"/>
    <property type="match status" value="1"/>
</dbReference>
<dbReference type="InterPro" id="IPR029459">
    <property type="entry name" value="EFTU-type"/>
</dbReference>
<feature type="binding site" evidence="8">
    <location>
        <begin position="137"/>
        <end position="140"/>
    </location>
    <ligand>
        <name>GTP</name>
        <dbReference type="ChEBI" id="CHEBI:37565"/>
    </ligand>
</feature>
<evidence type="ECO:0000256" key="6">
    <source>
        <dbReference type="ARBA" id="ARBA00023134"/>
    </source>
</evidence>
<evidence type="ECO:0000313" key="11">
    <source>
        <dbReference type="EMBL" id="EZQ03081.1"/>
    </source>
</evidence>
<dbReference type="HAMAP" id="MF_00100_A">
    <property type="entry name" value="IF_2_A"/>
    <property type="match status" value="1"/>
</dbReference>
<feature type="binding site" evidence="8">
    <location>
        <begin position="19"/>
        <end position="26"/>
    </location>
    <ligand>
        <name>GTP</name>
        <dbReference type="ChEBI" id="CHEBI:37565"/>
    </ligand>
</feature>
<comment type="function">
    <text evidence="7 8 9">Function in general translation initiation by promoting the binding of the formylmethionine-tRNA to ribosomes. Seems to function along with eIF-2.</text>
</comment>
<dbReference type="InterPro" id="IPR000795">
    <property type="entry name" value="T_Tr_GTP-bd_dom"/>
</dbReference>
<evidence type="ECO:0000256" key="2">
    <source>
        <dbReference type="ARBA" id="ARBA00020166"/>
    </source>
</evidence>
<dbReference type="PROSITE" id="PS51722">
    <property type="entry name" value="G_TR_2"/>
    <property type="match status" value="1"/>
</dbReference>
<evidence type="ECO:0000256" key="9">
    <source>
        <dbReference type="RuleBase" id="RU000644"/>
    </source>
</evidence>
<dbReference type="InterPro" id="IPR005225">
    <property type="entry name" value="Small_GTP-bd"/>
</dbReference>
<sequence length="600" mass="66304">MVIDLSELRLRQPIVVVLGHVDHGKTTLLDKIRGTALVKKEPGEMTQEVGASFVPRSVIEKIAEPLKNIIPVKLEIPGLLFIDTPGHELFSNLRRRGGSVADIAILVVDITEGFQKQTEESIDILKEKKVPFLVAANKIDKIPGWKPLENAPFITSLKKQSSAVQKKLDELLYNLVLQLATLNFNAERYDRVSDFTKMISIIPVSGKTGEGIPELLAILAGLTQRYMQGKLKFVEGPAKGVILEVKEEPGLGHTIDTIIYDGILRKDDTIILGGINGIISTKVRSILLPSPLQDMRMAKTGYKSIDEVSAAAGVKIAAPNLEEALAGSPVYATPESNKIQEIRKIIEDEISKIRFSKDVLGIVVKADSLGTLESIVNALEKMKIPVRVADIGPISKRDVIEAELSAKEHEEYGIIAAFRVKTLPNLDTSKVKVIYGDIIYQLIDDVEKYITDVLDRKKRRTLDSLILPGKFEILPGYVFRRSNPIIVGVKILGGIVKPKYPVITSENVRLGDILQIQDNKKSLDKATVGMEVAMSIKSNAMIGRQVSEGEILYTDVSKEDLEILVNNYKSSITDDMKEVIQEIIKIKRKDDPLYGLGINL</sequence>
<keyword evidence="12" id="KW-1185">Reference proteome</keyword>
<accession>A0A031LLR4</accession>
<dbReference type="InterPro" id="IPR023115">
    <property type="entry name" value="TIF_IF2_dom3"/>
</dbReference>
<keyword evidence="3 8" id="KW-0396">Initiation factor</keyword>
<dbReference type="GO" id="GO:0003924">
    <property type="term" value="F:GTPase activity"/>
    <property type="evidence" value="ECO:0007669"/>
    <property type="project" value="UniProtKB-UniRule"/>
</dbReference>
<dbReference type="GO" id="GO:0005737">
    <property type="term" value="C:cytoplasm"/>
    <property type="evidence" value="ECO:0007669"/>
    <property type="project" value="TreeGrafter"/>
</dbReference>
<evidence type="ECO:0000256" key="7">
    <source>
        <dbReference type="ARBA" id="ARBA00024852"/>
    </source>
</evidence>
<dbReference type="GO" id="GO:0003743">
    <property type="term" value="F:translation initiation factor activity"/>
    <property type="evidence" value="ECO:0007669"/>
    <property type="project" value="UniProtKB-UniRule"/>
</dbReference>
<dbReference type="Gene3D" id="2.40.30.10">
    <property type="entry name" value="Translation factors"/>
    <property type="match status" value="2"/>
</dbReference>
<evidence type="ECO:0000256" key="4">
    <source>
        <dbReference type="ARBA" id="ARBA00022741"/>
    </source>
</evidence>
<dbReference type="Pfam" id="PF14578">
    <property type="entry name" value="GTP_EFTU_D4"/>
    <property type="match status" value="1"/>
</dbReference>
<dbReference type="FunFam" id="2.40.30.10:FF:000013">
    <property type="entry name" value="eukaryotic translation initiation factor 5B"/>
    <property type="match status" value="1"/>
</dbReference>
<dbReference type="Pfam" id="PF00009">
    <property type="entry name" value="GTP_EFTU"/>
    <property type="match status" value="1"/>
</dbReference>
<dbReference type="NCBIfam" id="TIGR00491">
    <property type="entry name" value="aIF-2"/>
    <property type="match status" value="1"/>
</dbReference>
<dbReference type="CDD" id="cd01887">
    <property type="entry name" value="IF2_eIF5B"/>
    <property type="match status" value="1"/>
</dbReference>
<evidence type="ECO:0000256" key="3">
    <source>
        <dbReference type="ARBA" id="ARBA00022540"/>
    </source>
</evidence>
<dbReference type="STRING" id="1160895.CM19_09600"/>
<dbReference type="PANTHER" id="PTHR43381:SF4">
    <property type="entry name" value="EUKARYOTIC TRANSLATION INITIATION FACTOR 5B"/>
    <property type="match status" value="1"/>
</dbReference>
<evidence type="ECO:0000313" key="12">
    <source>
        <dbReference type="Proteomes" id="UP000024332"/>
    </source>
</evidence>
<dbReference type="FunFam" id="3.40.50.300:FF:000112">
    <property type="entry name" value="Eukaryotic translation initiation factor 5B"/>
    <property type="match status" value="1"/>
</dbReference>
<dbReference type="CDD" id="cd03703">
    <property type="entry name" value="aeIF5B_II"/>
    <property type="match status" value="1"/>
</dbReference>
<evidence type="ECO:0000259" key="10">
    <source>
        <dbReference type="PROSITE" id="PS51722"/>
    </source>
</evidence>
<organism evidence="11 12">
    <name type="scientific">Candidatus Acidianus copahuensis</name>
    <dbReference type="NCBI Taxonomy" id="1160895"/>
    <lineage>
        <taxon>Archaea</taxon>
        <taxon>Thermoproteota</taxon>
        <taxon>Thermoprotei</taxon>
        <taxon>Sulfolobales</taxon>
        <taxon>Sulfolobaceae</taxon>
        <taxon>Acidianus</taxon>
    </lineage>
</organism>
<protein>
    <recommendedName>
        <fullName evidence="2 8">Probable translation initiation factor IF-2</fullName>
    </recommendedName>
</protein>
<dbReference type="Pfam" id="PF11987">
    <property type="entry name" value="IF-2"/>
    <property type="match status" value="1"/>
</dbReference>
<reference evidence="11 12" key="1">
    <citation type="submission" date="2014-03" db="EMBL/GenBank/DDBJ databases">
        <title>Draft genome sequence of the novel thermoacidophilic archaea Acidianus copahuensis ALE1 strain, isolated from Copahue volcanic area in Neuquen Argentina.</title>
        <authorList>
            <person name="Urbieta M.S."/>
            <person name="Rascovan N."/>
            <person name="Castro C."/>
            <person name="Revale S."/>
            <person name="Giaveno M.A."/>
            <person name="Vazquez M.P."/>
            <person name="Donati E.R."/>
        </authorList>
    </citation>
    <scope>NUCLEOTIDE SEQUENCE [LARGE SCALE GENOMIC DNA]</scope>
    <source>
        <strain evidence="11 12">ALE1</strain>
    </source>
</reference>
<dbReference type="InterPro" id="IPR009000">
    <property type="entry name" value="Transl_B-barrel_sf"/>
</dbReference>
<name>A0A031LLR4_9CREN</name>
<dbReference type="AlphaFoldDB" id="A0A031LLR4"/>
<feature type="domain" description="Tr-type G" evidence="10">
    <location>
        <begin position="10"/>
        <end position="227"/>
    </location>
</feature>
<dbReference type="CDD" id="cd16266">
    <property type="entry name" value="IF2_aeIF5B_IV"/>
    <property type="match status" value="1"/>
</dbReference>
<dbReference type="NCBIfam" id="NF003078">
    <property type="entry name" value="PRK04004.1"/>
    <property type="match status" value="1"/>
</dbReference>
<keyword evidence="6 8" id="KW-0342">GTP-binding</keyword>
<gene>
    <name evidence="8" type="primary">infB</name>
    <name evidence="11" type="ORF">CM19_09600</name>
</gene>
<dbReference type="InterPro" id="IPR015760">
    <property type="entry name" value="TIF_IF2"/>
</dbReference>
<evidence type="ECO:0000256" key="1">
    <source>
        <dbReference type="ARBA" id="ARBA00007733"/>
    </source>
</evidence>
<dbReference type="SUPFAM" id="SSF52156">
    <property type="entry name" value="Initiation factor IF2/eIF5b, domain 3"/>
    <property type="match status" value="1"/>
</dbReference>